<dbReference type="GO" id="GO:0046872">
    <property type="term" value="F:metal ion binding"/>
    <property type="evidence" value="ECO:0007669"/>
    <property type="project" value="UniProtKB-KW"/>
</dbReference>
<dbReference type="GO" id="GO:0003676">
    <property type="term" value="F:nucleic acid binding"/>
    <property type="evidence" value="ECO:0007669"/>
    <property type="project" value="InterPro"/>
</dbReference>
<dbReference type="CDD" id="cd09276">
    <property type="entry name" value="Rnase_HI_RT_non_LTR"/>
    <property type="match status" value="1"/>
</dbReference>
<dbReference type="EMBL" id="JANEYG010000036">
    <property type="protein sequence ID" value="KAJ8917011.1"/>
    <property type="molecule type" value="Genomic_DNA"/>
</dbReference>
<evidence type="ECO:0000256" key="7">
    <source>
        <dbReference type="ARBA" id="ARBA00022801"/>
    </source>
</evidence>
<keyword evidence="6" id="KW-0255">Endonuclease</keyword>
<evidence type="ECO:0000256" key="2">
    <source>
        <dbReference type="ARBA" id="ARBA00005300"/>
    </source>
</evidence>
<comment type="catalytic activity">
    <reaction evidence="1">
        <text>Endonucleolytic cleavage to 5'-phosphomonoester.</text>
        <dbReference type="EC" id="3.1.26.4"/>
    </reaction>
</comment>
<dbReference type="PANTHER" id="PTHR10642:SF26">
    <property type="entry name" value="RIBONUCLEASE H1"/>
    <property type="match status" value="1"/>
</dbReference>
<sequence>MYGKSLTLVGEIERITRKSVATMWQLRKVVGKNWGLNPRVLHWVYMAVVRPRLQYGALVWWPCVDRVTVANRLARTQRLACLGITGAMRTTPTAALEVLLGLPPLSTWILKEAIAAFLRIRDAGSWRARRRKVGHAAIALRAEREVPISAMRSNEAKEWNSGNRKEICCPRDHYTDGSRMRNGYIGAGIYLENSGVQQSYSLGSYATVFQTEVFAILIVAQREDVKNCTEERIFIYPDSQASLRAIRYPRTRSMLVQECGDALESLARQKEVGLVWVPGHMGIPGNESADQLARLGSEEPPQGPEPILEISRGSINGALSRWTYRRLGISWRMNTGCRQAHIFLDGPDSLRHDCVAAKLVSKGSKPNGGDPDRLRRHLHLMGIEESPLRPECGEGENTPIHLLGHCIAFGRLRR</sequence>
<proteinExistence type="inferred from homology"/>
<dbReference type="GO" id="GO:0004523">
    <property type="term" value="F:RNA-DNA hybrid ribonuclease activity"/>
    <property type="evidence" value="ECO:0007669"/>
    <property type="project" value="UniProtKB-EC"/>
</dbReference>
<organism evidence="9 10">
    <name type="scientific">Exocentrus adspersus</name>
    <dbReference type="NCBI Taxonomy" id="1586481"/>
    <lineage>
        <taxon>Eukaryota</taxon>
        <taxon>Metazoa</taxon>
        <taxon>Ecdysozoa</taxon>
        <taxon>Arthropoda</taxon>
        <taxon>Hexapoda</taxon>
        <taxon>Insecta</taxon>
        <taxon>Pterygota</taxon>
        <taxon>Neoptera</taxon>
        <taxon>Endopterygota</taxon>
        <taxon>Coleoptera</taxon>
        <taxon>Polyphaga</taxon>
        <taxon>Cucujiformia</taxon>
        <taxon>Chrysomeloidea</taxon>
        <taxon>Cerambycidae</taxon>
        <taxon>Lamiinae</taxon>
        <taxon>Acanthocinini</taxon>
        <taxon>Exocentrus</taxon>
    </lineage>
</organism>
<evidence type="ECO:0000259" key="8">
    <source>
        <dbReference type="PROSITE" id="PS50879"/>
    </source>
</evidence>
<evidence type="ECO:0000256" key="3">
    <source>
        <dbReference type="ARBA" id="ARBA00012180"/>
    </source>
</evidence>
<dbReference type="PANTHER" id="PTHR10642">
    <property type="entry name" value="RIBONUCLEASE H1"/>
    <property type="match status" value="1"/>
</dbReference>
<name>A0AAV8VRH4_9CUCU</name>
<dbReference type="AlphaFoldDB" id="A0AAV8VRH4"/>
<dbReference type="InterPro" id="IPR002156">
    <property type="entry name" value="RNaseH_domain"/>
</dbReference>
<evidence type="ECO:0000256" key="4">
    <source>
        <dbReference type="ARBA" id="ARBA00022722"/>
    </source>
</evidence>
<evidence type="ECO:0000313" key="10">
    <source>
        <dbReference type="Proteomes" id="UP001159042"/>
    </source>
</evidence>
<dbReference type="PROSITE" id="PS50879">
    <property type="entry name" value="RNASE_H_1"/>
    <property type="match status" value="1"/>
</dbReference>
<keyword evidence="5" id="KW-0479">Metal-binding</keyword>
<keyword evidence="7" id="KW-0378">Hydrolase</keyword>
<keyword evidence="4" id="KW-0540">Nuclease</keyword>
<dbReference type="InterPro" id="IPR050092">
    <property type="entry name" value="RNase_H"/>
</dbReference>
<dbReference type="Proteomes" id="UP001159042">
    <property type="component" value="Unassembled WGS sequence"/>
</dbReference>
<dbReference type="GO" id="GO:0043137">
    <property type="term" value="P:DNA replication, removal of RNA primer"/>
    <property type="evidence" value="ECO:0007669"/>
    <property type="project" value="TreeGrafter"/>
</dbReference>
<protein>
    <recommendedName>
        <fullName evidence="3">ribonuclease H</fullName>
        <ecNumber evidence="3">3.1.26.4</ecNumber>
    </recommendedName>
</protein>
<comment type="similarity">
    <text evidence="2">Belongs to the RNase H family.</text>
</comment>
<gene>
    <name evidence="9" type="ORF">NQ315_012928</name>
</gene>
<keyword evidence="10" id="KW-1185">Reference proteome</keyword>
<evidence type="ECO:0000256" key="1">
    <source>
        <dbReference type="ARBA" id="ARBA00000077"/>
    </source>
</evidence>
<evidence type="ECO:0000256" key="5">
    <source>
        <dbReference type="ARBA" id="ARBA00022723"/>
    </source>
</evidence>
<feature type="domain" description="RNase H type-1" evidence="8">
    <location>
        <begin position="167"/>
        <end position="298"/>
    </location>
</feature>
<dbReference type="InterPro" id="IPR036397">
    <property type="entry name" value="RNaseH_sf"/>
</dbReference>
<accession>A0AAV8VRH4</accession>
<comment type="caution">
    <text evidence="9">The sequence shown here is derived from an EMBL/GenBank/DDBJ whole genome shotgun (WGS) entry which is preliminary data.</text>
</comment>
<dbReference type="SUPFAM" id="SSF53098">
    <property type="entry name" value="Ribonuclease H-like"/>
    <property type="match status" value="1"/>
</dbReference>
<dbReference type="EC" id="3.1.26.4" evidence="3"/>
<evidence type="ECO:0000313" key="9">
    <source>
        <dbReference type="EMBL" id="KAJ8917011.1"/>
    </source>
</evidence>
<dbReference type="InterPro" id="IPR012337">
    <property type="entry name" value="RNaseH-like_sf"/>
</dbReference>
<dbReference type="Gene3D" id="3.30.420.10">
    <property type="entry name" value="Ribonuclease H-like superfamily/Ribonuclease H"/>
    <property type="match status" value="1"/>
</dbReference>
<dbReference type="Pfam" id="PF00075">
    <property type="entry name" value="RNase_H"/>
    <property type="match status" value="1"/>
</dbReference>
<evidence type="ECO:0000256" key="6">
    <source>
        <dbReference type="ARBA" id="ARBA00022759"/>
    </source>
</evidence>
<reference evidence="9 10" key="1">
    <citation type="journal article" date="2023" name="Insect Mol. Biol.">
        <title>Genome sequencing provides insights into the evolution of gene families encoding plant cell wall-degrading enzymes in longhorned beetles.</title>
        <authorList>
            <person name="Shin N.R."/>
            <person name="Okamura Y."/>
            <person name="Kirsch R."/>
            <person name="Pauchet Y."/>
        </authorList>
    </citation>
    <scope>NUCLEOTIDE SEQUENCE [LARGE SCALE GENOMIC DNA]</scope>
    <source>
        <strain evidence="9">EAD_L_NR</strain>
    </source>
</reference>